<name>A0AAW0IV13_MYOGA</name>
<dbReference type="EMBL" id="JBBHLL010000089">
    <property type="protein sequence ID" value="KAK7818208.1"/>
    <property type="molecule type" value="Genomic_DNA"/>
</dbReference>
<organism evidence="1 2">
    <name type="scientific">Myodes glareolus</name>
    <name type="common">Bank vole</name>
    <name type="synonym">Clethrionomys glareolus</name>
    <dbReference type="NCBI Taxonomy" id="447135"/>
    <lineage>
        <taxon>Eukaryota</taxon>
        <taxon>Metazoa</taxon>
        <taxon>Chordata</taxon>
        <taxon>Craniata</taxon>
        <taxon>Vertebrata</taxon>
        <taxon>Euteleostomi</taxon>
        <taxon>Mammalia</taxon>
        <taxon>Eutheria</taxon>
        <taxon>Euarchontoglires</taxon>
        <taxon>Glires</taxon>
        <taxon>Rodentia</taxon>
        <taxon>Myomorpha</taxon>
        <taxon>Muroidea</taxon>
        <taxon>Cricetidae</taxon>
        <taxon>Arvicolinae</taxon>
        <taxon>Myodes</taxon>
    </lineage>
</organism>
<protein>
    <submittedName>
        <fullName evidence="1">Uncharacterized protein</fullName>
    </submittedName>
</protein>
<feature type="non-terminal residue" evidence="1">
    <location>
        <position position="103"/>
    </location>
</feature>
<dbReference type="Proteomes" id="UP001488838">
    <property type="component" value="Unassembled WGS sequence"/>
</dbReference>
<dbReference type="AlphaFoldDB" id="A0AAW0IV13"/>
<gene>
    <name evidence="1" type="ORF">U0070_009596</name>
</gene>
<sequence>MCLPGVLGWSQHQKYNPCLLVLQAPFPGSSALPVFIFSSLSGVVKASGLEISQLSPPPLLPLSFLRQEDQGGQDIQLPLQQWAKEGIRKIIVPERTEQGNDRN</sequence>
<evidence type="ECO:0000313" key="2">
    <source>
        <dbReference type="Proteomes" id="UP001488838"/>
    </source>
</evidence>
<reference evidence="1 2" key="1">
    <citation type="journal article" date="2023" name="bioRxiv">
        <title>Conserved and derived expression patterns and positive selection on dental genes reveal complex evolutionary context of ever-growing rodent molars.</title>
        <authorList>
            <person name="Calamari Z.T."/>
            <person name="Song A."/>
            <person name="Cohen E."/>
            <person name="Akter M."/>
            <person name="Roy R.D."/>
            <person name="Hallikas O."/>
            <person name="Christensen M.M."/>
            <person name="Li P."/>
            <person name="Marangoni P."/>
            <person name="Jernvall J."/>
            <person name="Klein O.D."/>
        </authorList>
    </citation>
    <scope>NUCLEOTIDE SEQUENCE [LARGE SCALE GENOMIC DNA]</scope>
    <source>
        <strain evidence="1">V071</strain>
    </source>
</reference>
<keyword evidence="2" id="KW-1185">Reference proteome</keyword>
<accession>A0AAW0IV13</accession>
<evidence type="ECO:0000313" key="1">
    <source>
        <dbReference type="EMBL" id="KAK7818208.1"/>
    </source>
</evidence>
<proteinExistence type="predicted"/>
<comment type="caution">
    <text evidence="1">The sequence shown here is derived from an EMBL/GenBank/DDBJ whole genome shotgun (WGS) entry which is preliminary data.</text>
</comment>